<dbReference type="Proteomes" id="UP000320547">
    <property type="component" value="Unassembled WGS sequence"/>
</dbReference>
<accession>A0A562ULU6</accession>
<dbReference type="STRING" id="476157.GCA_001663155_00804"/>
<evidence type="ECO:0000256" key="1">
    <source>
        <dbReference type="SAM" id="MobiDB-lite"/>
    </source>
</evidence>
<proteinExistence type="predicted"/>
<feature type="region of interest" description="Disordered" evidence="1">
    <location>
        <begin position="124"/>
        <end position="168"/>
    </location>
</feature>
<protein>
    <recommendedName>
        <fullName evidence="4">Stringent starvation protein B</fullName>
    </recommendedName>
</protein>
<dbReference type="Gene3D" id="2.30.30.220">
    <property type="entry name" value="SspB-like"/>
    <property type="match status" value="1"/>
</dbReference>
<sequence>MSDETPDSLIPYDEIVQEALRAVVGRVLGEIVAGGSELPGEHHFYITFKTGAAGVSIPAHLRERFPDEMTIVLQNKFWDLEVTDHGFSVGLSFNQVPAKLDIPFSAITAFVDPAVDFGLQFQATSDNLPPEEHEDAENDGSTDGDDSNPPKGADDGSNVVTVDFGRKK</sequence>
<dbReference type="Pfam" id="PF04386">
    <property type="entry name" value="SspB"/>
    <property type="match status" value="1"/>
</dbReference>
<dbReference type="InterPro" id="IPR036760">
    <property type="entry name" value="SspB-like_sf"/>
</dbReference>
<dbReference type="AlphaFoldDB" id="A0A562ULU6"/>
<name>A0A562ULU6_9SPHN</name>
<dbReference type="SUPFAM" id="SSF101738">
    <property type="entry name" value="SspB-like"/>
    <property type="match status" value="1"/>
</dbReference>
<dbReference type="EMBL" id="VLLK01000002">
    <property type="protein sequence ID" value="TWJ06594.1"/>
    <property type="molecule type" value="Genomic_DNA"/>
</dbReference>
<keyword evidence="3" id="KW-1185">Reference proteome</keyword>
<feature type="compositionally biased region" description="Acidic residues" evidence="1">
    <location>
        <begin position="132"/>
        <end position="146"/>
    </location>
</feature>
<evidence type="ECO:0000313" key="3">
    <source>
        <dbReference type="Proteomes" id="UP000320547"/>
    </source>
</evidence>
<comment type="caution">
    <text evidence="2">The sequence shown here is derived from an EMBL/GenBank/DDBJ whole genome shotgun (WGS) entry which is preliminary data.</text>
</comment>
<gene>
    <name evidence="2" type="ORF">JN10_2128</name>
</gene>
<dbReference type="OrthoDB" id="9800412at2"/>
<evidence type="ECO:0000313" key="2">
    <source>
        <dbReference type="EMBL" id="TWJ06594.1"/>
    </source>
</evidence>
<dbReference type="RefSeq" id="WP_067597668.1">
    <property type="nucleotide sequence ID" value="NZ_CP015963.1"/>
</dbReference>
<evidence type="ECO:0008006" key="4">
    <source>
        <dbReference type="Google" id="ProtNLM"/>
    </source>
</evidence>
<reference evidence="2 3" key="1">
    <citation type="submission" date="2019-07" db="EMBL/GenBank/DDBJ databases">
        <title>Genomic Encyclopedia of Archaeal and Bacterial Type Strains, Phase II (KMG-II): from individual species to whole genera.</title>
        <authorList>
            <person name="Goeker M."/>
        </authorList>
    </citation>
    <scope>NUCLEOTIDE SEQUENCE [LARGE SCALE GENOMIC DNA]</scope>
    <source>
        <strain evidence="2 3">ATCC BAA-2084</strain>
    </source>
</reference>
<dbReference type="InterPro" id="IPR007481">
    <property type="entry name" value="SspB"/>
</dbReference>
<organism evidence="2 3">
    <name type="scientific">Altererythrobacter ishigakiensis</name>
    <dbReference type="NCBI Taxonomy" id="476157"/>
    <lineage>
        <taxon>Bacteria</taxon>
        <taxon>Pseudomonadati</taxon>
        <taxon>Pseudomonadota</taxon>
        <taxon>Alphaproteobacteria</taxon>
        <taxon>Sphingomonadales</taxon>
        <taxon>Erythrobacteraceae</taxon>
        <taxon>Altererythrobacter</taxon>
    </lineage>
</organism>